<evidence type="ECO:0000259" key="2">
    <source>
        <dbReference type="PROSITE" id="PS50837"/>
    </source>
</evidence>
<gene>
    <name evidence="3" type="ORF">GALMADRAFT_1066342</name>
</gene>
<dbReference type="HOGENOM" id="CLU_000288_6_10_1"/>
<keyword evidence="4" id="KW-1185">Reference proteome</keyword>
<sequence length="603" mass="66259">MNLHIHAVNSDPQPITGLFRDARHTNVNRLNVSNVSGGIHHYSGTSGMDALLNDISQGAVYNSQDRYAAGTCHPGTREEIIQDILDWVHDPTDTGVFWLQGPVGVGKSSIMHKVAQILDQSHDKHYGGSFFFARGDPKRNHAGSLFSTLAYQLAHNIPGLLPHVNEAVLRDRILPSRSIDNQLQFLILEPLRRLGPLSYTPVILIDGLDECTLVDAQSHILSLISISNSSAVPSVPLRFLVASRPESEIKLAFNRSPLDPMSCTCVVDRHSPDASEDIRSFFVHEFDNIYMQNPICMKGVEKPWPSADTIEKLVEKASGQFLYANIVTRFVGARFRIPKDQLEIIINSGSSQSSAFDTTELDILYTNILLAYSRGNEGERNILASVLGGIIASASPKAMALYLGITPPKISKVLEAISSVIDVQHRSSLGIDADENKGGGENDSNGLDDCQDVDDTYDIEMGSPIDLNIQGGFVIPGGTYLDEDDGADYSKDFYDLVQTFGHPEPRISPSHISFTEFLLDSNRSGLFFPDMQAICDRIFTEASGYLIGPLKGIPKQPFSMTYHYISDTLLDCISFVSGHSLNAFFKDMESTLEALEANNSPLH</sequence>
<accession>A0A067SJG4</accession>
<dbReference type="InterPro" id="IPR007111">
    <property type="entry name" value="NACHT_NTPase"/>
</dbReference>
<dbReference type="PANTHER" id="PTHR10039:SF14">
    <property type="entry name" value="NACHT DOMAIN-CONTAINING PROTEIN"/>
    <property type="match status" value="1"/>
</dbReference>
<dbReference type="AlphaFoldDB" id="A0A067SJG4"/>
<feature type="domain" description="NACHT" evidence="2">
    <location>
        <begin position="95"/>
        <end position="247"/>
    </location>
</feature>
<protein>
    <recommendedName>
        <fullName evidence="2">NACHT domain-containing protein</fullName>
    </recommendedName>
</protein>
<dbReference type="Gene3D" id="3.40.50.300">
    <property type="entry name" value="P-loop containing nucleotide triphosphate hydrolases"/>
    <property type="match status" value="1"/>
</dbReference>
<evidence type="ECO:0000313" key="3">
    <source>
        <dbReference type="EMBL" id="KDR67864.1"/>
    </source>
</evidence>
<dbReference type="SUPFAM" id="SSF52540">
    <property type="entry name" value="P-loop containing nucleoside triphosphate hydrolases"/>
    <property type="match status" value="1"/>
</dbReference>
<dbReference type="PROSITE" id="PS50837">
    <property type="entry name" value="NACHT"/>
    <property type="match status" value="1"/>
</dbReference>
<dbReference type="Pfam" id="PF24883">
    <property type="entry name" value="NPHP3_N"/>
    <property type="match status" value="1"/>
</dbReference>
<dbReference type="EMBL" id="KL142412">
    <property type="protein sequence ID" value="KDR67864.1"/>
    <property type="molecule type" value="Genomic_DNA"/>
</dbReference>
<dbReference type="InterPro" id="IPR056884">
    <property type="entry name" value="NPHP3-like_N"/>
</dbReference>
<evidence type="ECO:0000256" key="1">
    <source>
        <dbReference type="ARBA" id="ARBA00022737"/>
    </source>
</evidence>
<proteinExistence type="predicted"/>
<reference evidence="4" key="1">
    <citation type="journal article" date="2014" name="Proc. Natl. Acad. Sci. U.S.A.">
        <title>Extensive sampling of basidiomycete genomes demonstrates inadequacy of the white-rot/brown-rot paradigm for wood decay fungi.</title>
        <authorList>
            <person name="Riley R."/>
            <person name="Salamov A.A."/>
            <person name="Brown D.W."/>
            <person name="Nagy L.G."/>
            <person name="Floudas D."/>
            <person name="Held B.W."/>
            <person name="Levasseur A."/>
            <person name="Lombard V."/>
            <person name="Morin E."/>
            <person name="Otillar R."/>
            <person name="Lindquist E.A."/>
            <person name="Sun H."/>
            <person name="LaButti K.M."/>
            <person name="Schmutz J."/>
            <person name="Jabbour D."/>
            <person name="Luo H."/>
            <person name="Baker S.E."/>
            <person name="Pisabarro A.G."/>
            <person name="Walton J.D."/>
            <person name="Blanchette R.A."/>
            <person name="Henrissat B."/>
            <person name="Martin F."/>
            <person name="Cullen D."/>
            <person name="Hibbett D.S."/>
            <person name="Grigoriev I.V."/>
        </authorList>
    </citation>
    <scope>NUCLEOTIDE SEQUENCE [LARGE SCALE GENOMIC DNA]</scope>
    <source>
        <strain evidence="4">CBS 339.88</strain>
    </source>
</reference>
<dbReference type="PANTHER" id="PTHR10039">
    <property type="entry name" value="AMELOGENIN"/>
    <property type="match status" value="1"/>
</dbReference>
<evidence type="ECO:0000313" key="4">
    <source>
        <dbReference type="Proteomes" id="UP000027222"/>
    </source>
</evidence>
<dbReference type="Proteomes" id="UP000027222">
    <property type="component" value="Unassembled WGS sequence"/>
</dbReference>
<organism evidence="3 4">
    <name type="scientific">Galerina marginata (strain CBS 339.88)</name>
    <dbReference type="NCBI Taxonomy" id="685588"/>
    <lineage>
        <taxon>Eukaryota</taxon>
        <taxon>Fungi</taxon>
        <taxon>Dikarya</taxon>
        <taxon>Basidiomycota</taxon>
        <taxon>Agaricomycotina</taxon>
        <taxon>Agaricomycetes</taxon>
        <taxon>Agaricomycetidae</taxon>
        <taxon>Agaricales</taxon>
        <taxon>Agaricineae</taxon>
        <taxon>Strophariaceae</taxon>
        <taxon>Galerina</taxon>
    </lineage>
</organism>
<name>A0A067SJG4_GALM3</name>
<keyword evidence="1" id="KW-0677">Repeat</keyword>
<dbReference type="OrthoDB" id="5967843at2759"/>
<dbReference type="InterPro" id="IPR027417">
    <property type="entry name" value="P-loop_NTPase"/>
</dbReference>